<dbReference type="InterPro" id="IPR036116">
    <property type="entry name" value="FN3_sf"/>
</dbReference>
<feature type="domain" description="Laminin EGF-like" evidence="15">
    <location>
        <begin position="893"/>
        <end position="943"/>
    </location>
</feature>
<dbReference type="OrthoDB" id="6153503at2759"/>
<evidence type="ECO:0000259" key="17">
    <source>
        <dbReference type="PROSITE" id="PS51117"/>
    </source>
</evidence>
<keyword evidence="3" id="KW-0964">Secreted</keyword>
<feature type="domain" description="Laminin EGF-like" evidence="15">
    <location>
        <begin position="737"/>
        <end position="788"/>
    </location>
</feature>
<dbReference type="Gene3D" id="2.10.25.10">
    <property type="entry name" value="Laminin"/>
    <property type="match status" value="8"/>
</dbReference>
<dbReference type="SUPFAM" id="SSF49785">
    <property type="entry name" value="Galactose-binding domain-like"/>
    <property type="match status" value="1"/>
</dbReference>
<dbReference type="Pfam" id="PF24973">
    <property type="entry name" value="EGF_LMN_ATRN"/>
    <property type="match status" value="1"/>
</dbReference>
<accession>A0A2T7PG01</accession>
<dbReference type="STRING" id="400727.A0A2T7PG01"/>
<feature type="domain" description="Laminin EGF-like" evidence="15">
    <location>
        <begin position="944"/>
        <end position="994"/>
    </location>
</feature>
<dbReference type="CDD" id="cd00063">
    <property type="entry name" value="FN3"/>
    <property type="match status" value="18"/>
</dbReference>
<keyword evidence="19" id="KW-1185">Reference proteome</keyword>
<dbReference type="CDD" id="cd00055">
    <property type="entry name" value="EGF_Lam"/>
    <property type="match status" value="9"/>
</dbReference>
<feature type="domain" description="Laminin N-terminal" evidence="17">
    <location>
        <begin position="267"/>
        <end position="505"/>
    </location>
</feature>
<evidence type="ECO:0000259" key="14">
    <source>
        <dbReference type="PROSITE" id="PS50025"/>
    </source>
</evidence>
<dbReference type="Pfam" id="PF00041">
    <property type="entry name" value="fn3"/>
    <property type="match status" value="8"/>
</dbReference>
<keyword evidence="10" id="KW-0966">Cell projection</keyword>
<keyword evidence="4" id="KW-0272">Extracellular matrix</keyword>
<dbReference type="Pfam" id="PF00054">
    <property type="entry name" value="Laminin_G_1"/>
    <property type="match status" value="1"/>
</dbReference>
<feature type="domain" description="Fibronectin type-III" evidence="16">
    <location>
        <begin position="2447"/>
        <end position="2534"/>
    </location>
</feature>
<feature type="domain" description="Laminin EGF-like" evidence="15">
    <location>
        <begin position="789"/>
        <end position="841"/>
    </location>
</feature>
<feature type="domain" description="Fibronectin type-III" evidence="16">
    <location>
        <begin position="2939"/>
        <end position="3025"/>
    </location>
</feature>
<comment type="subcellular location">
    <subcellularLocation>
        <location evidence="2">Cell projection</location>
    </subcellularLocation>
    <subcellularLocation>
        <location evidence="1">Secreted</location>
        <location evidence="1">Extracellular space</location>
        <location evidence="1">Extracellular matrix</location>
        <location evidence="1">Basement membrane</location>
    </subcellularLocation>
</comment>
<dbReference type="Pfam" id="PF02210">
    <property type="entry name" value="Laminin_G_2"/>
    <property type="match status" value="1"/>
</dbReference>
<dbReference type="PRINTS" id="PR00011">
    <property type="entry name" value="EGFLAMININ"/>
</dbReference>
<dbReference type="InterPro" id="IPR013320">
    <property type="entry name" value="ConA-like_dom_sf"/>
</dbReference>
<feature type="disulfide bond" evidence="12">
    <location>
        <begin position="865"/>
        <end position="874"/>
    </location>
</feature>
<feature type="disulfide bond" evidence="12">
    <location>
        <begin position="759"/>
        <end position="768"/>
    </location>
</feature>
<dbReference type="SMART" id="SM00180">
    <property type="entry name" value="EGF_Lam"/>
    <property type="match status" value="9"/>
</dbReference>
<evidence type="ECO:0000256" key="3">
    <source>
        <dbReference type="ARBA" id="ARBA00022525"/>
    </source>
</evidence>
<dbReference type="InterPro" id="IPR013783">
    <property type="entry name" value="Ig-like_fold"/>
</dbReference>
<feature type="domain" description="Fibronectin type-III" evidence="16">
    <location>
        <begin position="2639"/>
        <end position="2735"/>
    </location>
</feature>
<feature type="domain" description="Fibronectin type-III" evidence="16">
    <location>
        <begin position="3554"/>
        <end position="3645"/>
    </location>
</feature>
<dbReference type="SMART" id="SM00060">
    <property type="entry name" value="FN3"/>
    <property type="match status" value="19"/>
</dbReference>
<dbReference type="InterPro" id="IPR008979">
    <property type="entry name" value="Galactose-bd-like_sf"/>
</dbReference>
<feature type="domain" description="Laminin EGF-like" evidence="15">
    <location>
        <begin position="688"/>
        <end position="736"/>
    </location>
</feature>
<feature type="domain" description="Fibronectin type-III" evidence="16">
    <location>
        <begin position="2242"/>
        <end position="2347"/>
    </location>
</feature>
<dbReference type="SUPFAM" id="SSF57196">
    <property type="entry name" value="EGF/Laminin"/>
    <property type="match status" value="5"/>
</dbReference>
<sequence>MTNLASERPIQTFPAQSTCGAGTRNAYCESTTDPVSVQVCNQKFCDQTCPGRTALPSFSNMLNGNSDGYLMCVDPDTVNVRPGSSPGDSAMSFSSTGATCYLVPGSKPDVGANGAFTITAWIWLDMQGQSKKSSEWEYLNTTRAQPMAFYKDTPLTLLEKRTSSGLTILRVLVGSGGVTVMFASPSGQQQMTMNYAISQQNWTHLAIQAYLASEVQNRSLSFFVNGLRASFMPVSTVTPADFITDSSGTFRVGQSFDGTLQFLGKIQDFRFYSDTLSNREVQEIYSGTLPQVRIQSACRCPGSRPRVKPQDTRYCLPNGVPDNVGTVTLRVSSAYQPVEYANDNNTSTMWVSNFQDDVILEVDLGDQFEVFYMGIVFYSPLPEAMVVERLLKGEVTWQTWQYYAVNCISYFGLQNNGPLPNATSVNCLQLGFASLPLSYSKGSITLNLLPTEPVPRPGSSNFFNNPLLQQFVQASKVRVRFRNHTLITNIRHEYYAVFDFSVTGRCDCNGHASSCNTSSFPYKCFCTEESHTQGDKCNECQPLYNNKAFKRGNLQQSYNCQPCNCYGHATSCIYNASLDAFPEVWTDGGGGVCMNCQDNTEGRFCERCKDGFFRPTGKSLSDKDMCSTCSCNTNGTVNATSLCEKAGSKFRDGGNCLCKDYVDGRACDRCKIGYYSLQAVNPSGCTACQCDVRGTVNGDPSCNETTGICNCKDNVRGHKCDQCVDRFYNFDAGCIPCDCIDAGTVNGTFCNRITGNCTCKANTVGRNCGACRQGTYNFGVSVDLGCQDCSCNTAGTISGQTQCNVSTGACICKANVQGLQCNTCKTNTYGLSTDLVEGCRACDCDTSGTVNQQQACDQNTGQCLCVSNREGNRCDTCTTGYYKIAGTMGCLPCNCNPDGTLPYTNCDKNTGQCECRTNLGIGGRDCSQCMEGFYNFVSGKCTPCNCNTFGSVNATCNMITGNCTCKLFTEGRDCGSCQADSSNLMAGNPYGCSKAPSQQPTPVYTPLSPTAMTLTWRPPDYPNGLISSYQLYRNNTKIYEGPANSYNDTGLRPYTLYAYRVEAINIQGSASSPIVIFRTNPGIPSSDMVLIVTEIAVTSARCMWNEPSQLNGPLLRYELVSYDLANQSVSKVEWSGLAREQLLTSLRPYFRYNLTVRACTQGGCSESAGVQFLTKSAPPAGMQAPLIIALSSSVLLITWQPPLAPNGIIIFYELWIRGLPRPDGVRDPEQTLIFHPGAPLLMSAPVLTGLSSTVMSIVWRVPDDSSARGNITVYRIYQQRYRDLTLDPYGPPTYWQRAYTYSENTFKVEACNNQGCVNSTTSSGRTRSAAPDGMEKPVVDGFNSTVMAIKWSPPSSPNGPAPNYTVQKTNIALSYPASVVQGTRFPGSGFYVFAAETLPQNVDFTGIRFEFRLQQASGLLMFAASASQNEYIAVLFKNGRPRLCMILKVACPGEVEVDGTMAVNANMTSLADLKDHTLEVRRLSISSSILVDGLYTGCKSLQGVSTVNDEGKTYFDKDWHTFEARRFGIEGSVRIDAEWRGTGKIRDPNCQNSSIIGTTTALYVGGVPTSYILRRDDGKNSSVFSTSFQGCIHKVEVMKQMYPEEIWEELDWNRATSYELAFLNWQGCPINLQAGGIHFMGKGYMVVPNCGSGECVLEGNSLDISFRMRTNLHTGNLLLVHGGTGVYIAAFLQNGGLNFTFSNGVVMTTVTFNDHTTNLCDGQWHSITFLKTGQQGSITVDNQSVSVGNPSVSLTVLTTYDIYMGGIKPQSTLSSFIESNRLSLPTEEQLDLSTVRDLVNINLDGCPPFHVPEKTCQDSLVTEVYRGPQTIAYERGLMPYTDYIYRVAAENEVGVAFSGWSYGRTKEGGKLPVGVSGPIGVRTLTGYMAEVEWMEPQSSSGLLMKYIISAYNLDQPQQPPVMEYVLDANADAINMTNLIPSTNYLFKISACTSGGCTESTEGLEVHMPVEAPENVASPFAVATASSLLVKWNPPGKPNGNITGYFLYQDGEQVYAGGEQQYLITGLQVFTSYQFYVRACTVAGCTDGPKVSLTTAQLPPSLVKPPTLQVLGTKSIEVRWEQPSQMNGMLERYLVFLSRTGSTRGDAVYNTTMLYPEYILTELLAGTTYFISVGACTGGGCTVSNATSATTAESAPDGVAAPVVTSPSPSQLLVTWQEPEFPNGRIINYDLFQNGIIVITGMAMNYSVGGLLPYSRHLFRLRACTQQGCGSSLEVEARTQEASPQGLVVLVASVVDARTVNVSWTQPAQANGFLYFNVYFEGLFYANPGVWNYTTVQNRSSLLQQTVSNQYFAITSLIPNSQYKIQVNASNSKGFILSNVVPVMLPPGSPDGMKPPVIVSDSSTSLLVMWNVVGRANAEGSVVYTVQFRQRETDMIQNDFGPTTTLSYKKTNLMPYTAYQFRLQASNNYGTALSPWIEQTTQQDKPLGVSPPQIADIQARYINLTWTAPTSPNGIITTYNVHQNGVLRKVLTGNVTAYQADGLTPYQQYSFQIEACTTAGCTKSMSSTEVRTPEAVPDGIGPPSLRSVTPTMIEVTWLPPTGPNGVIQIYVLERRLADTSDPVVMVKTFQPTDAKAYIDESAALMPFTSYSYRIKVVNGAGTGEGPWANVTTASSSNSCWTCLPILTVKGSTSIQVNWSRPQLPNGIIEVYFIRWSNQEKEIRNFTSLVAYLEGLVPYTTYSVTLTARVLTEVCTICTGGGCTQSQSVNATTTDPAAPSGQTPPIPQAISQSAVSVLWTLPANPNGPNIRYELSRKKVRQPLDITAQDIGVWQSAYQGTGLFYVDRNLPLFTTYVYRVTAFTDIGQTTSDDSQEVTTFGGFPRLPPTVSATAISHLEILVNWTLPDPVALQGDVENLTLFAQSVAKTVTVYPEVDANSFTVQNLLPHTDFTITLTVTIFGGASINSTSLTVTTLDGAPSGMAPPVLTVVNDNAMRVAWTEPQNPNGQITAYNVIVNNRTIPTGLTQPGSIVLTDLHPYTVYEVKIEACTAYGCSQSESTFGTTAEAQPLGLVSPTVTPSNATTVLVTWSTPSSPNGILLRYELWRKATDSCGDVSSLMVSSQEKHCTYVECSIFENFCGSQCFTGAKVCCSGILYDMMANYSCCGAKYLLKPSSSAVCCSGKFYEPKQNYKCCGNRYTQVLSGEVCCASTTEDRVSVGLGDSCCVGVPYSASGAQICCGGLLQPGYKRLCCGGEIVSNQTRCCGNSTMGQAYLPQSGYDCCGQVYTQVDTSLCCKTSTEQTKIHYYSSRLEKEAANVKCCGLEPVSASLSCCNNVGYNPSTQTCADRSSFSQSCGKGVVCPASQQASAMCDRCDFNTITTRCGVVQGDLSMNKSANSSCSDAEERVYTGLALHTQMKTCPHTLNTATPYGQSTVLGAVKVLLKITQYMLLRDHVELFRGLDMNFTDDRNVLPYRTYSYTLSVCNSAGCTESSTVTVATAQGIPEDILAPVVAVVNATSISVTVQSPGQPNGQVQLYTVLVSNLTQTYSMSSPQTVLITGLKPFTSYNVMVKVCTQAGCADSPTVMVTTAEAAPEGVTEPKVIIISSMLVKLFWRPPTVMNGQLSGYRLLLLDAGIETEAYSGMDLNTTVANLIPGHTYGFVVEASTRGGSTRSAQTDATLPTSTPGSVPPPHIVSVLSSSQIFIAWFALTPSEGTIDQYRVLLNIGQETEIQKSVGIALSTVISGLKPYTMYEVRLQACLQMVPDGCSTSEGVFNRTFEAPPSGQPAPLLTALDIKHCPDKLAGTS</sequence>
<evidence type="ECO:0000256" key="7">
    <source>
        <dbReference type="ARBA" id="ARBA00022869"/>
    </source>
</evidence>
<keyword evidence="6" id="KW-0677">Repeat</keyword>
<organism evidence="18 19">
    <name type="scientific">Pomacea canaliculata</name>
    <name type="common">Golden apple snail</name>
    <dbReference type="NCBI Taxonomy" id="400727"/>
    <lineage>
        <taxon>Eukaryota</taxon>
        <taxon>Metazoa</taxon>
        <taxon>Spiralia</taxon>
        <taxon>Lophotrochozoa</taxon>
        <taxon>Mollusca</taxon>
        <taxon>Gastropoda</taxon>
        <taxon>Caenogastropoda</taxon>
        <taxon>Architaenioglossa</taxon>
        <taxon>Ampullarioidea</taxon>
        <taxon>Ampullariidae</taxon>
        <taxon>Pomacea</taxon>
    </lineage>
</organism>
<evidence type="ECO:0000256" key="2">
    <source>
        <dbReference type="ARBA" id="ARBA00004316"/>
    </source>
</evidence>
<gene>
    <name evidence="18" type="ORF">C0Q70_07787</name>
</gene>
<feature type="disulfide bond" evidence="12">
    <location>
        <begin position="658"/>
        <end position="667"/>
    </location>
</feature>
<dbReference type="Proteomes" id="UP000245119">
    <property type="component" value="Linkage Group LG4"/>
</dbReference>
<feature type="domain" description="Fibronectin type-III" evidence="16">
    <location>
        <begin position="2538"/>
        <end position="2637"/>
    </location>
</feature>
<evidence type="ECO:0000259" key="16">
    <source>
        <dbReference type="PROSITE" id="PS50853"/>
    </source>
</evidence>
<dbReference type="InterPro" id="IPR003961">
    <property type="entry name" value="FN3_dom"/>
</dbReference>
<dbReference type="SMART" id="SM00282">
    <property type="entry name" value="LamG"/>
    <property type="match status" value="2"/>
</dbReference>
<dbReference type="PROSITE" id="PS50853">
    <property type="entry name" value="FN3"/>
    <property type="match status" value="17"/>
</dbReference>
<feature type="compositionally biased region" description="Polar residues" evidence="13">
    <location>
        <begin position="2725"/>
        <end position="2739"/>
    </location>
</feature>
<comment type="caution">
    <text evidence="12">Lacks conserved residue(s) required for the propagation of feature annotation.</text>
</comment>
<evidence type="ECO:0000256" key="8">
    <source>
        <dbReference type="ARBA" id="ARBA00023157"/>
    </source>
</evidence>
<feature type="region of interest" description="Disordered" evidence="13">
    <location>
        <begin position="2725"/>
        <end position="2744"/>
    </location>
</feature>
<dbReference type="GO" id="GO:0048513">
    <property type="term" value="P:animal organ development"/>
    <property type="evidence" value="ECO:0007669"/>
    <property type="project" value="UniProtKB-ARBA"/>
</dbReference>
<feature type="disulfide bond" evidence="12">
    <location>
        <begin position="812"/>
        <end position="821"/>
    </location>
</feature>
<feature type="disulfide bond" evidence="12">
    <location>
        <begin position="944"/>
        <end position="956"/>
    </location>
</feature>
<dbReference type="Gene3D" id="2.60.120.260">
    <property type="entry name" value="Galactose-binding domain-like"/>
    <property type="match status" value="1"/>
</dbReference>
<name>A0A2T7PG01_POMCA</name>
<feature type="domain" description="Fibronectin type-III" evidence="16">
    <location>
        <begin position="1084"/>
        <end position="1179"/>
    </location>
</feature>
<feature type="disulfide bond" evidence="12">
    <location>
        <begin position="711"/>
        <end position="720"/>
    </location>
</feature>
<keyword evidence="8 12" id="KW-1015">Disulfide bond</keyword>
<evidence type="ECO:0000256" key="10">
    <source>
        <dbReference type="ARBA" id="ARBA00023273"/>
    </source>
</evidence>
<dbReference type="Gene3D" id="2.60.40.10">
    <property type="entry name" value="Immunoglobulins"/>
    <property type="match status" value="18"/>
</dbReference>
<dbReference type="PROSITE" id="PS01248">
    <property type="entry name" value="EGF_LAM_1"/>
    <property type="match status" value="2"/>
</dbReference>
<evidence type="ECO:0000256" key="12">
    <source>
        <dbReference type="PROSITE-ProRule" id="PRU00460"/>
    </source>
</evidence>
<evidence type="ECO:0000313" key="18">
    <source>
        <dbReference type="EMBL" id="PVD32354.1"/>
    </source>
</evidence>
<dbReference type="InterPro" id="IPR002049">
    <property type="entry name" value="LE_dom"/>
</dbReference>
<dbReference type="SUPFAM" id="SSF49265">
    <property type="entry name" value="Fibronectin type III"/>
    <property type="match status" value="12"/>
</dbReference>
<feature type="domain" description="Laminin G" evidence="14">
    <location>
        <begin position="1634"/>
        <end position="1806"/>
    </location>
</feature>
<dbReference type="InterPro" id="IPR050713">
    <property type="entry name" value="RTP_Phos/Ushers"/>
</dbReference>
<proteinExistence type="predicted"/>
<evidence type="ECO:0000256" key="6">
    <source>
        <dbReference type="ARBA" id="ARBA00022737"/>
    </source>
</evidence>
<dbReference type="PROSITE" id="PS50027">
    <property type="entry name" value="EGF_LAM_2"/>
    <property type="match status" value="7"/>
</dbReference>
<dbReference type="Gene3D" id="2.60.120.200">
    <property type="match status" value="4"/>
</dbReference>
<dbReference type="FunFam" id="2.60.40.10:FF:001004">
    <property type="entry name" value="Usherin"/>
    <property type="match status" value="1"/>
</dbReference>
<feature type="domain" description="Fibronectin type-III" evidence="16">
    <location>
        <begin position="2157"/>
        <end position="2241"/>
    </location>
</feature>
<dbReference type="InterPro" id="IPR008211">
    <property type="entry name" value="Laminin_N"/>
</dbReference>
<feature type="domain" description="Fibronectin type-III" evidence="16">
    <location>
        <begin position="3461"/>
        <end position="3553"/>
    </location>
</feature>
<comment type="caution">
    <text evidence="18">The sequence shown here is derived from an EMBL/GenBank/DDBJ whole genome shotgun (WGS) entry which is preliminary data.</text>
</comment>
<dbReference type="Pfam" id="PF00053">
    <property type="entry name" value="EGF_laminin"/>
    <property type="match status" value="8"/>
</dbReference>
<feature type="disulfide bond" evidence="12">
    <location>
        <begin position="946"/>
        <end position="963"/>
    </location>
</feature>
<evidence type="ECO:0000256" key="5">
    <source>
        <dbReference type="ARBA" id="ARBA00022729"/>
    </source>
</evidence>
<evidence type="ECO:0000256" key="4">
    <source>
        <dbReference type="ARBA" id="ARBA00022530"/>
    </source>
</evidence>
<evidence type="ECO:0008006" key="20">
    <source>
        <dbReference type="Google" id="ProtNLM"/>
    </source>
</evidence>
<dbReference type="Pfam" id="PF13385">
    <property type="entry name" value="Laminin_G_3"/>
    <property type="match status" value="1"/>
</dbReference>
<feature type="domain" description="Fibronectin type-III" evidence="16">
    <location>
        <begin position="1971"/>
        <end position="2060"/>
    </location>
</feature>
<feature type="domain" description="Fibronectin type-III" evidence="16">
    <location>
        <begin position="996"/>
        <end position="1082"/>
    </location>
</feature>
<dbReference type="PANTHER" id="PTHR46957:SF7">
    <property type="entry name" value="USHERIN"/>
    <property type="match status" value="1"/>
</dbReference>
<dbReference type="PANTHER" id="PTHR46957">
    <property type="entry name" value="CYTOKINE RECEPTOR"/>
    <property type="match status" value="1"/>
</dbReference>
<feature type="domain" description="Fibronectin type-III" evidence="16">
    <location>
        <begin position="1241"/>
        <end position="1332"/>
    </location>
</feature>
<evidence type="ECO:0000256" key="13">
    <source>
        <dbReference type="SAM" id="MobiDB-lite"/>
    </source>
</evidence>
<evidence type="ECO:0000256" key="1">
    <source>
        <dbReference type="ARBA" id="ARBA00004302"/>
    </source>
</evidence>
<dbReference type="Pfam" id="PF00055">
    <property type="entry name" value="Laminin_N"/>
    <property type="match status" value="1"/>
</dbReference>
<dbReference type="SUPFAM" id="SSF49899">
    <property type="entry name" value="Concanavalin A-like lectins/glucanases"/>
    <property type="match status" value="3"/>
</dbReference>
<evidence type="ECO:0000259" key="15">
    <source>
        <dbReference type="PROSITE" id="PS50027"/>
    </source>
</evidence>
<reference evidence="18 19" key="1">
    <citation type="submission" date="2018-04" db="EMBL/GenBank/DDBJ databases">
        <title>The genome of golden apple snail Pomacea canaliculata provides insight into stress tolerance and invasive adaptation.</title>
        <authorList>
            <person name="Liu C."/>
            <person name="Liu B."/>
            <person name="Ren Y."/>
            <person name="Zhang Y."/>
            <person name="Wang H."/>
            <person name="Li S."/>
            <person name="Jiang F."/>
            <person name="Yin L."/>
            <person name="Zhang G."/>
            <person name="Qian W."/>
            <person name="Fan W."/>
        </authorList>
    </citation>
    <scope>NUCLEOTIDE SEQUENCE [LARGE SCALE GENOMIC DNA]</scope>
    <source>
        <strain evidence="18">SZHN2017</strain>
        <tissue evidence="18">Muscle</tissue>
    </source>
</reference>
<dbReference type="GO" id="GO:0005604">
    <property type="term" value="C:basement membrane"/>
    <property type="evidence" value="ECO:0007669"/>
    <property type="project" value="UniProtKB-SubCell"/>
</dbReference>
<dbReference type="InterPro" id="IPR001791">
    <property type="entry name" value="Laminin_G"/>
</dbReference>
<dbReference type="InterPro" id="IPR056863">
    <property type="entry name" value="LMN_ATRN_NET-like_EGF"/>
</dbReference>
<dbReference type="GO" id="GO:0042995">
    <property type="term" value="C:cell projection"/>
    <property type="evidence" value="ECO:0007669"/>
    <property type="project" value="UniProtKB-SubCell"/>
</dbReference>
<dbReference type="FunFam" id="2.10.25.10:FF:000090">
    <property type="entry name" value="laminin subunit alpha"/>
    <property type="match status" value="4"/>
</dbReference>
<dbReference type="PROSITE" id="PS50025">
    <property type="entry name" value="LAM_G_DOMAIN"/>
    <property type="match status" value="2"/>
</dbReference>
<dbReference type="FunFam" id="2.10.25.10:FF:000275">
    <property type="entry name" value="usherin"/>
    <property type="match status" value="1"/>
</dbReference>
<evidence type="ECO:0000313" key="19">
    <source>
        <dbReference type="Proteomes" id="UP000245119"/>
    </source>
</evidence>
<feature type="domain" description="Laminin G" evidence="14">
    <location>
        <begin position="1382"/>
        <end position="1628"/>
    </location>
</feature>
<feature type="disulfide bond" evidence="12">
    <location>
        <begin position="965"/>
        <end position="974"/>
    </location>
</feature>
<dbReference type="EMBL" id="PZQS01000004">
    <property type="protein sequence ID" value="PVD32354.1"/>
    <property type="molecule type" value="Genomic_DNA"/>
</dbReference>
<protein>
    <recommendedName>
        <fullName evidence="20">Usherin</fullName>
    </recommendedName>
</protein>
<keyword evidence="7" id="KW-0084">Basement membrane</keyword>
<dbReference type="SMART" id="SM00136">
    <property type="entry name" value="LamNT"/>
    <property type="match status" value="1"/>
</dbReference>
<evidence type="ECO:0000256" key="9">
    <source>
        <dbReference type="ARBA" id="ARBA00023180"/>
    </source>
</evidence>
<feature type="domain" description="Fibronectin type-III" evidence="16">
    <location>
        <begin position="2739"/>
        <end position="2846"/>
    </location>
</feature>
<keyword evidence="5" id="KW-0732">Signal</keyword>
<feature type="domain" description="Laminin EGF-like" evidence="15">
    <location>
        <begin position="629"/>
        <end position="687"/>
    </location>
</feature>
<keyword evidence="9" id="KW-0325">Glycoprotein</keyword>
<dbReference type="CDD" id="cd00110">
    <property type="entry name" value="LamG"/>
    <property type="match status" value="2"/>
</dbReference>
<dbReference type="PROSITE" id="PS51117">
    <property type="entry name" value="LAMININ_NTER"/>
    <property type="match status" value="1"/>
</dbReference>
<keyword evidence="11 12" id="KW-0424">Laminin EGF-like domain</keyword>
<feature type="domain" description="Fibronectin type-III" evidence="16">
    <location>
        <begin position="2061"/>
        <end position="2156"/>
    </location>
</feature>
<feature type="domain" description="Laminin EGF-like" evidence="15">
    <location>
        <begin position="842"/>
        <end position="892"/>
    </location>
</feature>
<feature type="domain" description="Fibronectin type-III" evidence="16">
    <location>
        <begin position="2351"/>
        <end position="2446"/>
    </location>
</feature>
<feature type="domain" description="Fibronectin type-III" evidence="16">
    <location>
        <begin position="3646"/>
        <end position="3742"/>
    </location>
</feature>
<dbReference type="FunFam" id="2.10.25.10:FF:000224">
    <property type="entry name" value="Usherin"/>
    <property type="match status" value="1"/>
</dbReference>
<evidence type="ECO:0000256" key="11">
    <source>
        <dbReference type="ARBA" id="ARBA00023292"/>
    </source>
</evidence>
<feature type="domain" description="Fibronectin type-III" evidence="16">
    <location>
        <begin position="1875"/>
        <end position="1970"/>
    </location>
</feature>